<dbReference type="InterPro" id="IPR011615">
    <property type="entry name" value="p53_DNA-bd"/>
</dbReference>
<evidence type="ECO:0000256" key="9">
    <source>
        <dbReference type="ARBA" id="ARBA00023163"/>
    </source>
</evidence>
<feature type="binding site" evidence="11">
    <location>
        <position position="151"/>
    </location>
    <ligand>
        <name>Zn(2+)</name>
        <dbReference type="ChEBI" id="CHEBI:29105"/>
    </ligand>
</feature>
<dbReference type="GO" id="GO:0005634">
    <property type="term" value="C:nucleus"/>
    <property type="evidence" value="ECO:0007669"/>
    <property type="project" value="UniProtKB-SubCell"/>
</dbReference>
<keyword evidence="7" id="KW-0238">DNA-binding</keyword>
<dbReference type="PRINTS" id="PR00386">
    <property type="entry name" value="P53SUPPRESSR"/>
</dbReference>
<evidence type="ECO:0000256" key="8">
    <source>
        <dbReference type="ARBA" id="ARBA00023159"/>
    </source>
</evidence>
<name>A0AA39F3U3_MICHY</name>
<sequence length="358" mass="41255">MATCTSFSDLKESSLFIEQALNEIKAHVDVDNLPMLEEDLSDSEKKYDVPDDERGVNTLAIEQLQYTVPIVIPSREEFAGSFNFECLLSAQGRGKCCVYSQMLNKIFIDMEQRLPLRFKWDPPFEGFWLRVMLVFSEDRHRRDPVLRCHNHLATSSLANQNVSADVLHHVVRCEHPNSFYEDHYGHLSVSIPLGAPEPGCVYVPLDFQFYCKNSCSSGMNRRATELIFTLETENREVIGRRFLPVRVCSCPKRDKEKEEIERQEIQLSGGKKRKIARVKPPQIMPPPPPPPPGKKHLILPMNNEMDYTIQLRIPGLHNMRNVIKSVYDTLAGEAIRNGDYQRFHPYLEELQKKLNSIQ</sequence>
<evidence type="ECO:0000256" key="2">
    <source>
        <dbReference type="ARBA" id="ARBA00006167"/>
    </source>
</evidence>
<dbReference type="GO" id="GO:0000978">
    <property type="term" value="F:RNA polymerase II cis-regulatory region sequence-specific DNA binding"/>
    <property type="evidence" value="ECO:0007669"/>
    <property type="project" value="TreeGrafter"/>
</dbReference>
<reference evidence="14" key="1">
    <citation type="journal article" date="2023" name="bioRxiv">
        <title>Scaffold-level genome assemblies of two parasitoid biocontrol wasps reveal the parthenogenesis mechanism and an associated novel virus.</title>
        <authorList>
            <person name="Inwood S."/>
            <person name="Skelly J."/>
            <person name="Guhlin J."/>
            <person name="Harrop T."/>
            <person name="Goldson S."/>
            <person name="Dearden P."/>
        </authorList>
    </citation>
    <scope>NUCLEOTIDE SEQUENCE</scope>
    <source>
        <strain evidence="14">Lincoln</strain>
        <tissue evidence="14">Whole body</tissue>
    </source>
</reference>
<evidence type="ECO:0000313" key="14">
    <source>
        <dbReference type="EMBL" id="KAK0162426.1"/>
    </source>
</evidence>
<comment type="caution">
    <text evidence="14">The sequence shown here is derived from an EMBL/GenBank/DDBJ whole genome shotgun (WGS) entry which is preliminary data.</text>
</comment>
<keyword evidence="5 11" id="KW-0862">Zinc</keyword>
<dbReference type="EMBL" id="JAQQBR010001833">
    <property type="protein sequence ID" value="KAK0162426.1"/>
    <property type="molecule type" value="Genomic_DNA"/>
</dbReference>
<evidence type="ECO:0000259" key="13">
    <source>
        <dbReference type="Pfam" id="PF00870"/>
    </source>
</evidence>
<keyword evidence="3" id="KW-0053">Apoptosis</keyword>
<keyword evidence="10" id="KW-0539">Nucleus</keyword>
<dbReference type="GO" id="GO:0046872">
    <property type="term" value="F:metal ion binding"/>
    <property type="evidence" value="ECO:0007669"/>
    <property type="project" value="UniProtKB-KW"/>
</dbReference>
<gene>
    <name evidence="14" type="ORF">PV327_006203</name>
</gene>
<comment type="cofactor">
    <cofactor evidence="11">
        <name>Zn(2+)</name>
        <dbReference type="ChEBI" id="CHEBI:29105"/>
    </cofactor>
    <text evidence="11">Binds 1 zinc ion per subunit.</text>
</comment>
<feature type="binding site" evidence="11">
    <location>
        <position position="215"/>
    </location>
    <ligand>
        <name>Zn(2+)</name>
        <dbReference type="ChEBI" id="CHEBI:29105"/>
    </ligand>
</feature>
<dbReference type="InterPro" id="IPR002117">
    <property type="entry name" value="p53_tumour_suppressor"/>
</dbReference>
<dbReference type="GO" id="GO:0000981">
    <property type="term" value="F:DNA-binding transcription factor activity, RNA polymerase II-specific"/>
    <property type="evidence" value="ECO:0007669"/>
    <property type="project" value="TreeGrafter"/>
</dbReference>
<dbReference type="Proteomes" id="UP001168972">
    <property type="component" value="Unassembled WGS sequence"/>
</dbReference>
<organism evidence="14 15">
    <name type="scientific">Microctonus hyperodae</name>
    <name type="common">Parasitoid wasp</name>
    <dbReference type="NCBI Taxonomy" id="165561"/>
    <lineage>
        <taxon>Eukaryota</taxon>
        <taxon>Metazoa</taxon>
        <taxon>Ecdysozoa</taxon>
        <taxon>Arthropoda</taxon>
        <taxon>Hexapoda</taxon>
        <taxon>Insecta</taxon>
        <taxon>Pterygota</taxon>
        <taxon>Neoptera</taxon>
        <taxon>Endopterygota</taxon>
        <taxon>Hymenoptera</taxon>
        <taxon>Apocrita</taxon>
        <taxon>Ichneumonoidea</taxon>
        <taxon>Braconidae</taxon>
        <taxon>Euphorinae</taxon>
        <taxon>Microctonus</taxon>
    </lineage>
</organism>
<dbReference type="PANTHER" id="PTHR11447">
    <property type="entry name" value="CELLULAR TUMOR ANTIGEN P53"/>
    <property type="match status" value="1"/>
</dbReference>
<feature type="domain" description="p53 DNA-binding" evidence="13">
    <location>
        <begin position="75"/>
        <end position="259"/>
    </location>
</feature>
<protein>
    <recommendedName>
        <fullName evidence="13">p53 DNA-binding domain-containing protein</fullName>
    </recommendedName>
</protein>
<dbReference type="GO" id="GO:0006915">
    <property type="term" value="P:apoptotic process"/>
    <property type="evidence" value="ECO:0007669"/>
    <property type="project" value="UniProtKB-KW"/>
</dbReference>
<evidence type="ECO:0000256" key="7">
    <source>
        <dbReference type="ARBA" id="ARBA00023125"/>
    </source>
</evidence>
<dbReference type="InterPro" id="IPR008967">
    <property type="entry name" value="p53-like_TF_DNA-bd_sf"/>
</dbReference>
<comment type="similarity">
    <text evidence="2">Belongs to the p53 family.</text>
</comment>
<evidence type="ECO:0000256" key="10">
    <source>
        <dbReference type="ARBA" id="ARBA00023242"/>
    </source>
</evidence>
<dbReference type="Pfam" id="PF00870">
    <property type="entry name" value="P53"/>
    <property type="match status" value="1"/>
</dbReference>
<evidence type="ECO:0000256" key="5">
    <source>
        <dbReference type="ARBA" id="ARBA00022833"/>
    </source>
</evidence>
<proteinExistence type="inferred from homology"/>
<feature type="binding site" evidence="11">
    <location>
        <position position="211"/>
    </location>
    <ligand>
        <name>Zn(2+)</name>
        <dbReference type="ChEBI" id="CHEBI:29105"/>
    </ligand>
</feature>
<keyword evidence="4 11" id="KW-0479">Metal-binding</keyword>
<evidence type="ECO:0000256" key="6">
    <source>
        <dbReference type="ARBA" id="ARBA00023015"/>
    </source>
</evidence>
<evidence type="ECO:0000256" key="3">
    <source>
        <dbReference type="ARBA" id="ARBA00022703"/>
    </source>
</evidence>
<dbReference type="SUPFAM" id="SSF49417">
    <property type="entry name" value="p53-like transcription factors"/>
    <property type="match status" value="1"/>
</dbReference>
<accession>A0AA39F3U3</accession>
<evidence type="ECO:0000256" key="12">
    <source>
        <dbReference type="PIRSR" id="PIRSR602117-2"/>
    </source>
</evidence>
<comment type="subcellular location">
    <subcellularLocation>
        <location evidence="1">Nucleus</location>
    </subcellularLocation>
</comment>
<dbReference type="PANTHER" id="PTHR11447:SF16">
    <property type="entry name" value="P53 PROTEIN LONG FORM VARIANT 1"/>
    <property type="match status" value="1"/>
</dbReference>
<keyword evidence="8" id="KW-0010">Activator</keyword>
<evidence type="ECO:0000256" key="11">
    <source>
        <dbReference type="PIRSR" id="PIRSR602117-1"/>
    </source>
</evidence>
<dbReference type="InterPro" id="IPR012346">
    <property type="entry name" value="p53/RUNT-type_TF_DNA-bd_sf"/>
</dbReference>
<keyword evidence="6" id="KW-0805">Transcription regulation</keyword>
<dbReference type="AlphaFoldDB" id="A0AA39F3U3"/>
<evidence type="ECO:0000256" key="4">
    <source>
        <dbReference type="ARBA" id="ARBA00022723"/>
    </source>
</evidence>
<feature type="site" description="Interaction with DNA" evidence="12">
    <location>
        <position position="95"/>
    </location>
</feature>
<dbReference type="Gene3D" id="2.60.40.720">
    <property type="match status" value="1"/>
</dbReference>
<keyword evidence="15" id="KW-1185">Reference proteome</keyword>
<dbReference type="CDD" id="cd08367">
    <property type="entry name" value="P53"/>
    <property type="match status" value="1"/>
</dbReference>
<keyword evidence="9" id="KW-0804">Transcription</keyword>
<reference evidence="14" key="2">
    <citation type="submission" date="2023-03" db="EMBL/GenBank/DDBJ databases">
        <authorList>
            <person name="Inwood S.N."/>
            <person name="Skelly J.G."/>
            <person name="Guhlin J."/>
            <person name="Harrop T.W.R."/>
            <person name="Goldson S.G."/>
            <person name="Dearden P.K."/>
        </authorList>
    </citation>
    <scope>NUCLEOTIDE SEQUENCE</scope>
    <source>
        <strain evidence="14">Lincoln</strain>
        <tissue evidence="14">Whole body</tissue>
    </source>
</reference>
<evidence type="ECO:0000313" key="15">
    <source>
        <dbReference type="Proteomes" id="UP001168972"/>
    </source>
</evidence>
<feature type="binding site" evidence="11">
    <location>
        <position position="148"/>
    </location>
    <ligand>
        <name>Zn(2+)</name>
        <dbReference type="ChEBI" id="CHEBI:29105"/>
    </ligand>
</feature>
<evidence type="ECO:0000256" key="1">
    <source>
        <dbReference type="ARBA" id="ARBA00004123"/>
    </source>
</evidence>